<keyword evidence="2" id="KW-0645">Protease</keyword>
<comment type="caution">
    <text evidence="2">The sequence shown here is derived from an EMBL/GenBank/DDBJ whole genome shotgun (WGS) entry which is preliminary data.</text>
</comment>
<feature type="compositionally biased region" description="Gly residues" evidence="1">
    <location>
        <begin position="320"/>
        <end position="334"/>
    </location>
</feature>
<accession>A0ABU2Z5N4</accession>
<sequence length="481" mass="50783">MQRPLPWKELLGDRAPILRSTAAMLTSLTALAATSLIAAPSAVPLSEPCTLRRTQAHHSEGLDTWNSAYPRPTRDLDAVLVFLSFPDAAPLTTPAELTADHFPATSEFFERASYGKFALRPHPRREWLEMPQPSTAYAIRRDWNATHRAAYLRDALATADPHVDFSRFDIVYFVADPHAPGVDSDATKVVNLQTPLEVDGTGLRRVVTVFERHPPDRLVLAHETGHVFDLPDLYHRPTDGKGDWDTHVGDWDLMGSQFALAPDLFAWHKWKLGWLEPRQVTCVRGAGTTRLTLEAVGAGPGGAYEGESEEGAETGDGEVGHAGGGGRRVGGAGAGADARADVGAGTEAGAGGVSGGAAGLAAGVRGFGAGRGTKLAVVRTGPDSALGIEARGAVGNDAAVCTQGVLIYRIRSGAESGGGPMEVLDAHPRTEACWDESVYPPLADAPVSVGESFTVPGEAVRVDVEGRTASGAWTVRITTGR</sequence>
<dbReference type="Proteomes" id="UP001180737">
    <property type="component" value="Unassembled WGS sequence"/>
</dbReference>
<dbReference type="RefSeq" id="WP_033531211.1">
    <property type="nucleotide sequence ID" value="NZ_JAVRFJ010000029.1"/>
</dbReference>
<keyword evidence="3" id="KW-1185">Reference proteome</keyword>
<evidence type="ECO:0000256" key="1">
    <source>
        <dbReference type="SAM" id="MobiDB-lite"/>
    </source>
</evidence>
<keyword evidence="2" id="KW-0482">Metalloprotease</keyword>
<evidence type="ECO:0000313" key="3">
    <source>
        <dbReference type="Proteomes" id="UP001180737"/>
    </source>
</evidence>
<evidence type="ECO:0000313" key="2">
    <source>
        <dbReference type="EMBL" id="MDT0571443.1"/>
    </source>
</evidence>
<gene>
    <name evidence="2" type="ORF">RM704_28950</name>
</gene>
<dbReference type="PANTHER" id="PTHR41775:SF1">
    <property type="entry name" value="PEPTIDASE M6-LIKE DOMAIN-CONTAINING PROTEIN"/>
    <property type="match status" value="1"/>
</dbReference>
<dbReference type="EMBL" id="JAVRFJ010000029">
    <property type="protein sequence ID" value="MDT0571443.1"/>
    <property type="molecule type" value="Genomic_DNA"/>
</dbReference>
<protein>
    <submittedName>
        <fullName evidence="2">M6 family metalloprotease domain-containing protein</fullName>
    </submittedName>
</protein>
<reference evidence="2" key="1">
    <citation type="submission" date="2024-05" db="EMBL/GenBank/DDBJ databases">
        <title>30 novel species of actinomycetes from the DSMZ collection.</title>
        <authorList>
            <person name="Nouioui I."/>
        </authorList>
    </citation>
    <scope>NUCLEOTIDE SEQUENCE</scope>
    <source>
        <strain evidence="2">DSM 3412</strain>
    </source>
</reference>
<name>A0ABU2Z5N4_9ACTN</name>
<keyword evidence="2" id="KW-0378">Hydrolase</keyword>
<dbReference type="PANTHER" id="PTHR41775">
    <property type="entry name" value="SECRETED PROTEIN-RELATED"/>
    <property type="match status" value="1"/>
</dbReference>
<feature type="region of interest" description="Disordered" evidence="1">
    <location>
        <begin position="298"/>
        <end position="338"/>
    </location>
</feature>
<organism evidence="2 3">
    <name type="scientific">Streptomyces gottesmaniae</name>
    <dbReference type="NCBI Taxonomy" id="3075518"/>
    <lineage>
        <taxon>Bacteria</taxon>
        <taxon>Bacillati</taxon>
        <taxon>Actinomycetota</taxon>
        <taxon>Actinomycetes</taxon>
        <taxon>Kitasatosporales</taxon>
        <taxon>Streptomycetaceae</taxon>
        <taxon>Streptomyces</taxon>
    </lineage>
</organism>
<proteinExistence type="predicted"/>
<dbReference type="InterPro" id="IPR008757">
    <property type="entry name" value="Peptidase_M6-like_domain"/>
</dbReference>
<dbReference type="GO" id="GO:0008237">
    <property type="term" value="F:metallopeptidase activity"/>
    <property type="evidence" value="ECO:0007669"/>
    <property type="project" value="UniProtKB-KW"/>
</dbReference>
<dbReference type="NCBIfam" id="TIGR03296">
    <property type="entry name" value="M6dom_TIGR03296"/>
    <property type="match status" value="1"/>
</dbReference>
<feature type="compositionally biased region" description="Acidic residues" evidence="1">
    <location>
        <begin position="306"/>
        <end position="316"/>
    </location>
</feature>